<dbReference type="Proteomes" id="UP000632273">
    <property type="component" value="Unassembled WGS sequence"/>
</dbReference>
<dbReference type="InterPro" id="IPR015422">
    <property type="entry name" value="PyrdxlP-dep_Trfase_small"/>
</dbReference>
<feature type="domain" description="Aminotransferase class I/classII large" evidence="4">
    <location>
        <begin position="170"/>
        <end position="320"/>
    </location>
</feature>
<reference evidence="6" key="1">
    <citation type="journal article" date="2019" name="Int. J. Syst. Evol. Microbiol.">
        <title>The Global Catalogue of Microorganisms (GCM) 10K type strain sequencing project: providing services to taxonomists for standard genome sequencing and annotation.</title>
        <authorList>
            <consortium name="The Broad Institute Genomics Platform"/>
            <consortium name="The Broad Institute Genome Sequencing Center for Infectious Disease"/>
            <person name="Wu L."/>
            <person name="Ma J."/>
        </authorList>
    </citation>
    <scope>NUCLEOTIDE SEQUENCE [LARGE SCALE GENOMIC DNA]</scope>
    <source>
        <strain evidence="6">CGMCC 1.15197</strain>
    </source>
</reference>
<keyword evidence="6" id="KW-1185">Reference proteome</keyword>
<dbReference type="EMBL" id="BMHT01000002">
    <property type="protein sequence ID" value="GGF03560.1"/>
    <property type="molecule type" value="Genomic_DNA"/>
</dbReference>
<dbReference type="PANTHER" id="PTHR13693:SF100">
    <property type="entry name" value="8-AMINO-7-OXONONANOATE SYNTHASE"/>
    <property type="match status" value="1"/>
</dbReference>
<sequence>MPILDHLPGRTLTAHGRDYLFCSGTSYLGMARNVAFAELVQEGMRHYGTNYSSSRHSNLQLAVFEEAEQLLRAQTGAEAALTVSSGYLAGQMAVRALANHGRFEYAPGTHPAAWLAEHPAATTNPPSYDAWSRQLLDNLASTPPEPVVIVSNSLDPLRVKRYDFRWTAELPTDRPITLLLDDSHGFGVIGQDGAGIISEIQVPASVRLVVVSSLGKACGVPGGVVLSDETFVAQLRRSGFFGASSPVVPAYLYAFVRATALYRQARAQLQANLAQFAEGVEALSLFDFAQDFPVFYTPLNALAAYLEQHNVLISSFVYPTPADPCITRVVLSSLHIPDDIALVAELVRSFAEHLQQG</sequence>
<dbReference type="Pfam" id="PF00155">
    <property type="entry name" value="Aminotran_1_2"/>
    <property type="match status" value="1"/>
</dbReference>
<dbReference type="RefSeq" id="WP_229755140.1">
    <property type="nucleotide sequence ID" value="NZ_BMHT01000002.1"/>
</dbReference>
<dbReference type="InterPro" id="IPR004839">
    <property type="entry name" value="Aminotransferase_I/II_large"/>
</dbReference>
<dbReference type="Gene3D" id="3.40.640.10">
    <property type="entry name" value="Type I PLP-dependent aspartate aminotransferase-like (Major domain)"/>
    <property type="match status" value="1"/>
</dbReference>
<keyword evidence="3" id="KW-0663">Pyridoxal phosphate</keyword>
<comment type="caution">
    <text evidence="5">The sequence shown here is derived from an EMBL/GenBank/DDBJ whole genome shotgun (WGS) entry which is preliminary data.</text>
</comment>
<evidence type="ECO:0000313" key="6">
    <source>
        <dbReference type="Proteomes" id="UP000632273"/>
    </source>
</evidence>
<accession>A0ABQ1TXF1</accession>
<dbReference type="InterPro" id="IPR015424">
    <property type="entry name" value="PyrdxlP-dep_Trfase"/>
</dbReference>
<dbReference type="InterPro" id="IPR015421">
    <property type="entry name" value="PyrdxlP-dep_Trfase_major"/>
</dbReference>
<dbReference type="PANTHER" id="PTHR13693">
    <property type="entry name" value="CLASS II AMINOTRANSFERASE/8-AMINO-7-OXONONANOATE SYNTHASE"/>
    <property type="match status" value="1"/>
</dbReference>
<dbReference type="SUPFAM" id="SSF53383">
    <property type="entry name" value="PLP-dependent transferases"/>
    <property type="match status" value="1"/>
</dbReference>
<keyword evidence="2" id="KW-0808">Transferase</keyword>
<evidence type="ECO:0000256" key="2">
    <source>
        <dbReference type="ARBA" id="ARBA00022679"/>
    </source>
</evidence>
<evidence type="ECO:0000259" key="4">
    <source>
        <dbReference type="Pfam" id="PF00155"/>
    </source>
</evidence>
<protein>
    <recommendedName>
        <fullName evidence="4">Aminotransferase class I/classII large domain-containing protein</fullName>
    </recommendedName>
</protein>
<dbReference type="InterPro" id="IPR050087">
    <property type="entry name" value="AON_synthase_class-II"/>
</dbReference>
<evidence type="ECO:0000313" key="5">
    <source>
        <dbReference type="EMBL" id="GGF03560.1"/>
    </source>
</evidence>
<name>A0ABQ1TXF1_9BACT</name>
<proteinExistence type="predicted"/>
<comment type="cofactor">
    <cofactor evidence="1">
        <name>pyridoxal 5'-phosphate</name>
        <dbReference type="ChEBI" id="CHEBI:597326"/>
    </cofactor>
</comment>
<dbReference type="Gene3D" id="3.90.1150.10">
    <property type="entry name" value="Aspartate Aminotransferase, domain 1"/>
    <property type="match status" value="1"/>
</dbReference>
<organism evidence="5 6">
    <name type="scientific">Hymenobacter cavernae</name>
    <dbReference type="NCBI Taxonomy" id="2044852"/>
    <lineage>
        <taxon>Bacteria</taxon>
        <taxon>Pseudomonadati</taxon>
        <taxon>Bacteroidota</taxon>
        <taxon>Cytophagia</taxon>
        <taxon>Cytophagales</taxon>
        <taxon>Hymenobacteraceae</taxon>
        <taxon>Hymenobacter</taxon>
    </lineage>
</organism>
<evidence type="ECO:0000256" key="1">
    <source>
        <dbReference type="ARBA" id="ARBA00001933"/>
    </source>
</evidence>
<evidence type="ECO:0000256" key="3">
    <source>
        <dbReference type="ARBA" id="ARBA00022898"/>
    </source>
</evidence>
<gene>
    <name evidence="5" type="ORF">GCM10011383_13250</name>
</gene>